<feature type="domain" description="Glycosyltransferase 2-like" evidence="1">
    <location>
        <begin position="48"/>
        <end position="194"/>
    </location>
</feature>
<dbReference type="InterPro" id="IPR050834">
    <property type="entry name" value="Glycosyltransf_2"/>
</dbReference>
<dbReference type="SUPFAM" id="SSF53448">
    <property type="entry name" value="Nucleotide-diphospho-sugar transferases"/>
    <property type="match status" value="1"/>
</dbReference>
<dbReference type="InterPro" id="IPR001173">
    <property type="entry name" value="Glyco_trans_2-like"/>
</dbReference>
<comment type="caution">
    <text evidence="2">The sequence shown here is derived from an EMBL/GenBank/DDBJ whole genome shotgun (WGS) entry which is preliminary data.</text>
</comment>
<dbReference type="AlphaFoldDB" id="A0A0P7ZMK0"/>
<evidence type="ECO:0000259" key="1">
    <source>
        <dbReference type="Pfam" id="PF00535"/>
    </source>
</evidence>
<evidence type="ECO:0000313" key="3">
    <source>
        <dbReference type="Proteomes" id="UP000050465"/>
    </source>
</evidence>
<dbReference type="InterPro" id="IPR011990">
    <property type="entry name" value="TPR-like_helical_dom_sf"/>
</dbReference>
<dbReference type="STRING" id="1666911.HLUCCA11_06865"/>
<keyword evidence="2" id="KW-0808">Transferase</keyword>
<dbReference type="Gene3D" id="3.90.550.10">
    <property type="entry name" value="Spore Coat Polysaccharide Biosynthesis Protein SpsA, Chain A"/>
    <property type="match status" value="1"/>
</dbReference>
<dbReference type="SUPFAM" id="SSF48452">
    <property type="entry name" value="TPR-like"/>
    <property type="match status" value="1"/>
</dbReference>
<dbReference type="PANTHER" id="PTHR43685">
    <property type="entry name" value="GLYCOSYLTRANSFERASE"/>
    <property type="match status" value="1"/>
</dbReference>
<dbReference type="CDD" id="cd00761">
    <property type="entry name" value="Glyco_tranf_GTA_type"/>
    <property type="match status" value="1"/>
</dbReference>
<reference evidence="2 3" key="1">
    <citation type="submission" date="2015-09" db="EMBL/GenBank/DDBJ databases">
        <title>Identification and resolution of microdiversity through metagenomic sequencing of parallel consortia.</title>
        <authorList>
            <person name="Nelson W.C."/>
            <person name="Romine M.F."/>
            <person name="Lindemann S.R."/>
        </authorList>
    </citation>
    <scope>NUCLEOTIDE SEQUENCE [LARGE SCALE GENOMIC DNA]</scope>
    <source>
        <strain evidence="2">Ana</strain>
    </source>
</reference>
<sequence length="372" mass="41764">MTPTSETSLATPSITPSITPPIILSVTDQPVAETKSVATVLTERPLVSVIIPTYDRLDYLREAIASAVSQTYTNLEIIVADDCGPANSKEVVDSFQDSRIQYKRNPTNLGVSLNLARSFAAAKGKYVASLNDDDRWDQHFLETLIRPLEDNSELVLAFCDYFIIDDDGHINEAATQKQTQREGRAQLSEGIHQPFRKISVMDQAVFTAAAALIRKDAVNWAQISEAGVFYDYYIAYLASRSGQGAYYCPQRLSYYRIHATGENMISGKHSLPAKIRKGKAGAFCYEQFIEDPNLAAYRTYFQHEWAHANTTIGIAFLRMGDPQKARTYIHRALQYHRFNLRTLVAYSLSYLPQSLSHSWANVSNPGLFTRPR</sequence>
<proteinExistence type="predicted"/>
<dbReference type="Proteomes" id="UP000050465">
    <property type="component" value="Unassembled WGS sequence"/>
</dbReference>
<dbReference type="InterPro" id="IPR029044">
    <property type="entry name" value="Nucleotide-diphossugar_trans"/>
</dbReference>
<gene>
    <name evidence="2" type="ORF">HLUCCA11_06865</name>
</gene>
<dbReference type="GO" id="GO:0016740">
    <property type="term" value="F:transferase activity"/>
    <property type="evidence" value="ECO:0007669"/>
    <property type="project" value="UniProtKB-KW"/>
</dbReference>
<organism evidence="2 3">
    <name type="scientific">Phormidesmis priestleyi Ana</name>
    <dbReference type="NCBI Taxonomy" id="1666911"/>
    <lineage>
        <taxon>Bacteria</taxon>
        <taxon>Bacillati</taxon>
        <taxon>Cyanobacteriota</taxon>
        <taxon>Cyanophyceae</taxon>
        <taxon>Leptolyngbyales</taxon>
        <taxon>Leptolyngbyaceae</taxon>
        <taxon>Phormidesmis</taxon>
    </lineage>
</organism>
<name>A0A0P7ZMK0_9CYAN</name>
<evidence type="ECO:0000313" key="2">
    <source>
        <dbReference type="EMBL" id="KPQ36247.1"/>
    </source>
</evidence>
<accession>A0A0P7ZMK0</accession>
<dbReference type="EMBL" id="LJZR01000007">
    <property type="protein sequence ID" value="KPQ36247.1"/>
    <property type="molecule type" value="Genomic_DNA"/>
</dbReference>
<dbReference type="PATRIC" id="fig|1666911.3.peg.4970"/>
<dbReference type="PANTHER" id="PTHR43685:SF2">
    <property type="entry name" value="GLYCOSYLTRANSFERASE 2-LIKE DOMAIN-CONTAINING PROTEIN"/>
    <property type="match status" value="1"/>
</dbReference>
<protein>
    <submittedName>
        <fullName evidence="2">Glycosyltransferases involved in cell wall biogenesis</fullName>
    </submittedName>
</protein>
<dbReference type="Pfam" id="PF00535">
    <property type="entry name" value="Glycos_transf_2"/>
    <property type="match status" value="1"/>
</dbReference>